<protein>
    <submittedName>
        <fullName evidence="1">Uncharacterized protein</fullName>
    </submittedName>
</protein>
<evidence type="ECO:0000313" key="1">
    <source>
        <dbReference type="EMBL" id="KPC52547.1"/>
    </source>
</evidence>
<keyword evidence="2" id="KW-1185">Reference proteome</keyword>
<dbReference type="EMBL" id="LAQT01000009">
    <property type="protein sequence ID" value="KPC52547.1"/>
    <property type="molecule type" value="Genomic_DNA"/>
</dbReference>
<dbReference type="RefSeq" id="WP_053938037.1">
    <property type="nucleotide sequence ID" value="NZ_LAQT01000009.1"/>
</dbReference>
<gene>
    <name evidence="1" type="ORF">WG78_11905</name>
</gene>
<reference evidence="1 2" key="1">
    <citation type="submission" date="2015-07" db="EMBL/GenBank/DDBJ databases">
        <title>Draft genome sequence of the Amantichitinum ursilacus IGB-41, a new chitin-degrading bacterium.</title>
        <authorList>
            <person name="Kirstahler P."/>
            <person name="Guenther M."/>
            <person name="Grumaz C."/>
            <person name="Rupp S."/>
            <person name="Zibek S."/>
            <person name="Sohn K."/>
        </authorList>
    </citation>
    <scope>NUCLEOTIDE SEQUENCE [LARGE SCALE GENOMIC DNA]</scope>
    <source>
        <strain evidence="1 2">IGB-41</strain>
    </source>
</reference>
<proteinExistence type="predicted"/>
<comment type="caution">
    <text evidence="1">The sequence shown here is derived from an EMBL/GenBank/DDBJ whole genome shotgun (WGS) entry which is preliminary data.</text>
</comment>
<dbReference type="AlphaFoldDB" id="A0A0N0XIN5"/>
<organism evidence="1 2">
    <name type="scientific">Amantichitinum ursilacus</name>
    <dbReference type="NCBI Taxonomy" id="857265"/>
    <lineage>
        <taxon>Bacteria</taxon>
        <taxon>Pseudomonadati</taxon>
        <taxon>Pseudomonadota</taxon>
        <taxon>Betaproteobacteria</taxon>
        <taxon>Neisseriales</taxon>
        <taxon>Chitinibacteraceae</taxon>
        <taxon>Amantichitinum</taxon>
    </lineage>
</organism>
<sequence length="207" mass="23511">MTHLMIVGLISISLVMLDECYAIDPLENAVYAAADFDTRCPLLDGHYKFAGVSKPSGDKGAVDYLHASTILNAFTYPSMVVQRDIQSRMKRDEKNRYIFPDTFQLKTIPGKLVLVTTYYADTGKIGEWSYDLSPIRDGCRGGVLTYAFSDDRSLDVGGDKTESRLWLWKDEYGALMFESRFNVEKRSFFLPMGTVKYINVTRFESID</sequence>
<accession>A0A0N0XIN5</accession>
<name>A0A0N0XIN5_9NEIS</name>
<evidence type="ECO:0000313" key="2">
    <source>
        <dbReference type="Proteomes" id="UP000037939"/>
    </source>
</evidence>
<dbReference type="Proteomes" id="UP000037939">
    <property type="component" value="Unassembled WGS sequence"/>
</dbReference>